<accession>A0A174KX43</accession>
<dbReference type="InterPro" id="IPR029068">
    <property type="entry name" value="Glyas_Bleomycin-R_OHBP_Dase"/>
</dbReference>
<organism evidence="2 3">
    <name type="scientific">Faecalicatena contorta</name>
    <dbReference type="NCBI Taxonomy" id="39482"/>
    <lineage>
        <taxon>Bacteria</taxon>
        <taxon>Bacillati</taxon>
        <taxon>Bacillota</taxon>
        <taxon>Clostridia</taxon>
        <taxon>Lachnospirales</taxon>
        <taxon>Lachnospiraceae</taxon>
        <taxon>Faecalicatena</taxon>
    </lineage>
</organism>
<protein>
    <submittedName>
        <fullName evidence="2">Glyoxalase-like domain</fullName>
    </submittedName>
</protein>
<dbReference type="STRING" id="39482.ERS852491_04393"/>
<evidence type="ECO:0000259" key="1">
    <source>
        <dbReference type="Pfam" id="PF12681"/>
    </source>
</evidence>
<sequence length="156" mass="18192">MKYQGCLLAVRDISVSKNFYEKVLHQNSIMDIGVHVTYEGFSLQQGYAELVGIETESVKERSHNFQVYFEVEDLDKVYAETRDIPGLQWVHEIKEYPWGQRNIRIYDPDLHIVEIAEDMNTVFKRFFSQGMSAEEIAERTMFPLEAVKQYAPCDAV</sequence>
<reference evidence="2 3" key="1">
    <citation type="submission" date="2015-09" db="EMBL/GenBank/DDBJ databases">
        <authorList>
            <consortium name="Pathogen Informatics"/>
        </authorList>
    </citation>
    <scope>NUCLEOTIDE SEQUENCE [LARGE SCALE GENOMIC DNA]</scope>
    <source>
        <strain evidence="2 3">2789STDY5834876</strain>
    </source>
</reference>
<dbReference type="RefSeq" id="WP_055154968.1">
    <property type="nucleotide sequence ID" value="NZ_CYZU01000061.1"/>
</dbReference>
<dbReference type="AlphaFoldDB" id="A0A174KX43"/>
<name>A0A174KX43_9FIRM</name>
<evidence type="ECO:0000313" key="3">
    <source>
        <dbReference type="Proteomes" id="UP000095544"/>
    </source>
</evidence>
<dbReference type="OrthoDB" id="9815599at2"/>
<dbReference type="SUPFAM" id="SSF54593">
    <property type="entry name" value="Glyoxalase/Bleomycin resistance protein/Dihydroxybiphenyl dioxygenase"/>
    <property type="match status" value="1"/>
</dbReference>
<dbReference type="Gene3D" id="3.10.180.10">
    <property type="entry name" value="2,3-Dihydroxybiphenyl 1,2-Dioxygenase, domain 1"/>
    <property type="match status" value="1"/>
</dbReference>
<dbReference type="Pfam" id="PF12681">
    <property type="entry name" value="Glyoxalase_2"/>
    <property type="match status" value="1"/>
</dbReference>
<dbReference type="InterPro" id="IPR025870">
    <property type="entry name" value="Glyoxalase-like_dom"/>
</dbReference>
<dbReference type="Proteomes" id="UP000095544">
    <property type="component" value="Unassembled WGS sequence"/>
</dbReference>
<dbReference type="EMBL" id="CYZU01000061">
    <property type="protein sequence ID" value="CUP14986.1"/>
    <property type="molecule type" value="Genomic_DNA"/>
</dbReference>
<proteinExistence type="predicted"/>
<feature type="domain" description="Glyoxalase-like" evidence="1">
    <location>
        <begin position="5"/>
        <end position="119"/>
    </location>
</feature>
<gene>
    <name evidence="2" type="ORF">ERS852491_04393</name>
</gene>
<evidence type="ECO:0000313" key="2">
    <source>
        <dbReference type="EMBL" id="CUP14986.1"/>
    </source>
</evidence>